<dbReference type="GO" id="GO:0032049">
    <property type="term" value="P:cardiolipin biosynthetic process"/>
    <property type="evidence" value="ECO:0007669"/>
    <property type="project" value="UniProtKB-ARBA"/>
</dbReference>
<evidence type="ECO:0000313" key="3">
    <source>
        <dbReference type="Proteomes" id="UP000326924"/>
    </source>
</evidence>
<dbReference type="EMBL" id="VXIS01000123">
    <property type="protein sequence ID" value="KAA8903041.1"/>
    <property type="molecule type" value="Genomic_DNA"/>
</dbReference>
<dbReference type="SMART" id="SM00155">
    <property type="entry name" value="PLDc"/>
    <property type="match status" value="2"/>
</dbReference>
<dbReference type="Gene3D" id="3.30.870.10">
    <property type="entry name" value="Endonuclease Chain A"/>
    <property type="match status" value="2"/>
</dbReference>
<comment type="caution">
    <text evidence="2">The sequence shown here is derived from an EMBL/GenBank/DDBJ whole genome shotgun (WGS) entry which is preliminary data.</text>
</comment>
<dbReference type="PANTHER" id="PTHR21248">
    <property type="entry name" value="CARDIOLIPIN SYNTHASE"/>
    <property type="match status" value="1"/>
</dbReference>
<reference evidence="2 3" key="1">
    <citation type="submission" date="2019-09" db="EMBL/GenBank/DDBJ databases">
        <title>Draft genome of the ectomycorrhizal ascomycete Sphaerosporella brunnea.</title>
        <authorList>
            <consortium name="DOE Joint Genome Institute"/>
            <person name="Benucci G.M."/>
            <person name="Marozzi G."/>
            <person name="Antonielli L."/>
            <person name="Sanchez S."/>
            <person name="Marco P."/>
            <person name="Wang X."/>
            <person name="Falini L.B."/>
            <person name="Barry K."/>
            <person name="Haridas S."/>
            <person name="Lipzen A."/>
            <person name="Labutti K."/>
            <person name="Grigoriev I.V."/>
            <person name="Murat C."/>
            <person name="Martin F."/>
            <person name="Albertini E."/>
            <person name="Donnini D."/>
            <person name="Bonito G."/>
        </authorList>
    </citation>
    <scope>NUCLEOTIDE SEQUENCE [LARGE SCALE GENOMIC DNA]</scope>
    <source>
        <strain evidence="2 3">Sb_GMNB300</strain>
    </source>
</reference>
<dbReference type="InParanoid" id="A0A5J5ET61"/>
<organism evidence="2 3">
    <name type="scientific">Sphaerosporella brunnea</name>
    <dbReference type="NCBI Taxonomy" id="1250544"/>
    <lineage>
        <taxon>Eukaryota</taxon>
        <taxon>Fungi</taxon>
        <taxon>Dikarya</taxon>
        <taxon>Ascomycota</taxon>
        <taxon>Pezizomycotina</taxon>
        <taxon>Pezizomycetes</taxon>
        <taxon>Pezizales</taxon>
        <taxon>Pyronemataceae</taxon>
        <taxon>Sphaerosporella</taxon>
    </lineage>
</organism>
<dbReference type="Proteomes" id="UP000326924">
    <property type="component" value="Unassembled WGS sequence"/>
</dbReference>
<evidence type="ECO:0000259" key="1">
    <source>
        <dbReference type="PROSITE" id="PS50035"/>
    </source>
</evidence>
<dbReference type="AlphaFoldDB" id="A0A5J5ET61"/>
<protein>
    <recommendedName>
        <fullName evidence="1">PLD phosphodiesterase domain-containing protein</fullName>
    </recommendedName>
</protein>
<dbReference type="CDD" id="cd00138">
    <property type="entry name" value="PLDc_SF"/>
    <property type="match status" value="1"/>
</dbReference>
<dbReference type="SUPFAM" id="SSF56024">
    <property type="entry name" value="Phospholipase D/nuclease"/>
    <property type="match status" value="2"/>
</dbReference>
<dbReference type="OrthoDB" id="2958217at2759"/>
<keyword evidence="3" id="KW-1185">Reference proteome</keyword>
<accession>A0A5J5ET61</accession>
<dbReference type="PANTHER" id="PTHR21248:SF11">
    <property type="entry name" value="PLD PHOSPHODIESTERASE DOMAIN-CONTAINING PROTEIN"/>
    <property type="match status" value="1"/>
</dbReference>
<feature type="domain" description="PLD phosphodiesterase" evidence="1">
    <location>
        <begin position="187"/>
        <end position="214"/>
    </location>
</feature>
<feature type="domain" description="PLD phosphodiesterase" evidence="1">
    <location>
        <begin position="415"/>
        <end position="442"/>
    </location>
</feature>
<gene>
    <name evidence="2" type="ORF">FN846DRAFT_954719</name>
</gene>
<dbReference type="GO" id="GO:0030572">
    <property type="term" value="F:phosphatidyltransferase activity"/>
    <property type="evidence" value="ECO:0007669"/>
    <property type="project" value="UniProtKB-ARBA"/>
</dbReference>
<dbReference type="InterPro" id="IPR025202">
    <property type="entry name" value="PLD-like_dom"/>
</dbReference>
<proteinExistence type="predicted"/>
<dbReference type="PROSITE" id="PS50035">
    <property type="entry name" value="PLD"/>
    <property type="match status" value="2"/>
</dbReference>
<dbReference type="Pfam" id="PF13091">
    <property type="entry name" value="PLDc_2"/>
    <property type="match status" value="1"/>
</dbReference>
<evidence type="ECO:0000313" key="2">
    <source>
        <dbReference type="EMBL" id="KAA8903041.1"/>
    </source>
</evidence>
<sequence>MSTDTSRPRPRTSSVVAALIDTYAANLEASGIALLEHHKELLTDFLTTLVTCDSPSETILPPGELLTTSTPRSIHVGTGLTVTQNLATAISAAEHSVLFSTCFWAESESREVLADALRELSRCAEEEGRKVLVRIGFSSSSATQKLFHTSSPKGKTHLPSTWTTLGLPGPEELRGLDLRVKSIFFLPFSVLHSKFCIIDNRTLFLPSANISWETWLEQCTTFTGAVVDVFTSFWTRVWGEGDEPPFPSTMKENGGVPTIFLPHPHHRNPAFSPSLVPCFPSSSPRNQPPVTPQNTFFIHALTRAAKSIYIQTPNLNSQPLLRTLEEALARGVNVKIVTCRRMMVAEQMVTTAASASTEGCIRSLIRYDHHLRQNQAQDPFRGNRKPPGLLSVWYYTGAGSAEPIARQIVVPECTAAVKSHVKALIVDGEITVLGSANGDRASWFTSQEVNVAVFDATFAGEVREALVSGLGGRLERVAGVATKLSEIEE</sequence>
<dbReference type="InterPro" id="IPR001736">
    <property type="entry name" value="PLipase_D/transphosphatidylase"/>
</dbReference>
<name>A0A5J5ET61_9PEZI</name>